<evidence type="ECO:0000259" key="4">
    <source>
        <dbReference type="Pfam" id="PF08450"/>
    </source>
</evidence>
<keyword evidence="6" id="KW-1185">Reference proteome</keyword>
<evidence type="ECO:0000313" key="6">
    <source>
        <dbReference type="Proteomes" id="UP000003688"/>
    </source>
</evidence>
<evidence type="ECO:0000313" key="5">
    <source>
        <dbReference type="EMBL" id="EEF61456.1"/>
    </source>
</evidence>
<accession>B9XFU2</accession>
<dbReference type="Gene3D" id="2.120.10.30">
    <property type="entry name" value="TolB, C-terminal domain"/>
    <property type="match status" value="1"/>
</dbReference>
<dbReference type="EMBL" id="ABOX02000010">
    <property type="protein sequence ID" value="EEF61456.1"/>
    <property type="molecule type" value="Genomic_DNA"/>
</dbReference>
<dbReference type="GO" id="GO:0046872">
    <property type="term" value="F:metal ion binding"/>
    <property type="evidence" value="ECO:0007669"/>
    <property type="project" value="UniProtKB-KW"/>
</dbReference>
<dbReference type="PRINTS" id="PR01790">
    <property type="entry name" value="SMP30FAMILY"/>
</dbReference>
<dbReference type="Proteomes" id="UP000003688">
    <property type="component" value="Unassembled WGS sequence"/>
</dbReference>
<comment type="caution">
    <text evidence="5">The sequence shown here is derived from an EMBL/GenBank/DDBJ whole genome shotgun (WGS) entry which is preliminary data.</text>
</comment>
<dbReference type="InterPro" id="IPR013658">
    <property type="entry name" value="SGL"/>
</dbReference>
<keyword evidence="3" id="KW-0479">Metal-binding</keyword>
<dbReference type="InterPro" id="IPR051262">
    <property type="entry name" value="SMP-30/CGR1_Lactonase"/>
</dbReference>
<dbReference type="STRING" id="320771.Cflav_PD4477"/>
<name>B9XFU2_PEDPL</name>
<keyword evidence="1" id="KW-0378">Hydrolase</keyword>
<feature type="domain" description="SMP-30/Gluconolactonase/LRE-like region" evidence="4">
    <location>
        <begin position="28"/>
        <end position="264"/>
    </location>
</feature>
<reference evidence="5 6" key="1">
    <citation type="journal article" date="2011" name="J. Bacteriol.">
        <title>Genome sequence of 'Pedosphaera parvula' Ellin514, an aerobic Verrucomicrobial isolate from pasture soil.</title>
        <authorList>
            <person name="Kant R."/>
            <person name="van Passel M.W."/>
            <person name="Sangwan P."/>
            <person name="Palva A."/>
            <person name="Lucas S."/>
            <person name="Copeland A."/>
            <person name="Lapidus A."/>
            <person name="Glavina Del Rio T."/>
            <person name="Dalin E."/>
            <person name="Tice H."/>
            <person name="Bruce D."/>
            <person name="Goodwin L."/>
            <person name="Pitluck S."/>
            <person name="Chertkov O."/>
            <person name="Larimer F.W."/>
            <person name="Land M.L."/>
            <person name="Hauser L."/>
            <person name="Brettin T.S."/>
            <person name="Detter J.C."/>
            <person name="Han S."/>
            <person name="de Vos W.M."/>
            <person name="Janssen P.H."/>
            <person name="Smidt H."/>
        </authorList>
    </citation>
    <scope>NUCLEOTIDE SEQUENCE [LARGE SCALE GENOMIC DNA]</scope>
    <source>
        <strain evidence="5 6">Ellin514</strain>
    </source>
</reference>
<evidence type="ECO:0000256" key="2">
    <source>
        <dbReference type="PIRSR" id="PIRSR605511-1"/>
    </source>
</evidence>
<dbReference type="GO" id="GO:0016787">
    <property type="term" value="F:hydrolase activity"/>
    <property type="evidence" value="ECO:0007669"/>
    <property type="project" value="UniProtKB-KW"/>
</dbReference>
<sequence>MDESGRLSMEPEIPIESFKIFATGLDHPECLAFDRQGFLWAGGEAGQIYRIDPEGKLTTVANLGAFCGGLAFSLLDVLFVCCPALGVVKVDGSGEVSVFATHAGEHKMICPNYGVFDSAGNYYVTDSGNWRKNNGYLLRFTPDGKGRVIGGPFGYANGLALSVDENFLFMVESNTNRVLRFELKPDGLAGEPEVYAEECGRFPDGLTLDAEGNLYVSCYASDDIHRITPMREKTLFAWDPFAILLGSPTNMAFGGPDFDVLYVANLARTTITRVPMGRQGQLLANQRVKTKLRPRPSPI</sequence>
<feature type="binding site" evidence="3">
    <location>
        <position position="204"/>
    </location>
    <ligand>
        <name>a divalent metal cation</name>
        <dbReference type="ChEBI" id="CHEBI:60240"/>
    </ligand>
</feature>
<dbReference type="PANTHER" id="PTHR47572:SF4">
    <property type="entry name" value="LACTONASE DRP35"/>
    <property type="match status" value="1"/>
</dbReference>
<comment type="cofactor">
    <cofactor evidence="3">
        <name>Zn(2+)</name>
        <dbReference type="ChEBI" id="CHEBI:29105"/>
    </cofactor>
    <text evidence="3">Binds 1 divalent metal cation per subunit.</text>
</comment>
<feature type="binding site" evidence="3">
    <location>
        <position position="112"/>
    </location>
    <ligand>
        <name>substrate</name>
    </ligand>
</feature>
<dbReference type="AlphaFoldDB" id="B9XFU2"/>
<feature type="binding site" evidence="3">
    <location>
        <position position="157"/>
    </location>
    <ligand>
        <name>a divalent metal cation</name>
        <dbReference type="ChEBI" id="CHEBI:60240"/>
    </ligand>
</feature>
<dbReference type="Pfam" id="PF08450">
    <property type="entry name" value="SGL"/>
    <property type="match status" value="1"/>
</dbReference>
<dbReference type="SUPFAM" id="SSF63829">
    <property type="entry name" value="Calcium-dependent phosphotriesterase"/>
    <property type="match status" value="1"/>
</dbReference>
<evidence type="ECO:0000256" key="3">
    <source>
        <dbReference type="PIRSR" id="PIRSR605511-2"/>
    </source>
</evidence>
<organism evidence="5 6">
    <name type="scientific">Pedosphaera parvula (strain Ellin514)</name>
    <dbReference type="NCBI Taxonomy" id="320771"/>
    <lineage>
        <taxon>Bacteria</taxon>
        <taxon>Pseudomonadati</taxon>
        <taxon>Verrucomicrobiota</taxon>
        <taxon>Pedosphaerae</taxon>
        <taxon>Pedosphaerales</taxon>
        <taxon>Pedosphaeraceae</taxon>
        <taxon>Pedosphaera</taxon>
    </lineage>
</organism>
<feature type="active site" description="Proton donor/acceptor" evidence="2">
    <location>
        <position position="204"/>
    </location>
</feature>
<protein>
    <submittedName>
        <fullName evidence="5">SMP-30/Gluconolaconase/LRE domain protein</fullName>
    </submittedName>
</protein>
<keyword evidence="3" id="KW-0862">Zinc</keyword>
<dbReference type="InterPro" id="IPR011042">
    <property type="entry name" value="6-blade_b-propeller_TolB-like"/>
</dbReference>
<proteinExistence type="predicted"/>
<dbReference type="PANTHER" id="PTHR47572">
    <property type="entry name" value="LIPOPROTEIN-RELATED"/>
    <property type="match status" value="1"/>
</dbReference>
<evidence type="ECO:0000256" key="1">
    <source>
        <dbReference type="ARBA" id="ARBA00022801"/>
    </source>
</evidence>
<gene>
    <name evidence="5" type="ORF">Cflav_PD4477</name>
</gene>
<dbReference type="InterPro" id="IPR005511">
    <property type="entry name" value="SMP-30"/>
</dbReference>